<gene>
    <name evidence="1" type="ORF">E0485_21755</name>
</gene>
<dbReference type="NCBIfam" id="TIGR01539">
    <property type="entry name" value="portal_lambda"/>
    <property type="match status" value="1"/>
</dbReference>
<dbReference type="InterPro" id="IPR006429">
    <property type="entry name" value="Phage_lambda_portal"/>
</dbReference>
<organism evidence="1 2">
    <name type="scientific">Paenibacillus albiflavus</name>
    <dbReference type="NCBI Taxonomy" id="2545760"/>
    <lineage>
        <taxon>Bacteria</taxon>
        <taxon>Bacillati</taxon>
        <taxon>Bacillota</taxon>
        <taxon>Bacilli</taxon>
        <taxon>Bacillales</taxon>
        <taxon>Paenibacillaceae</taxon>
        <taxon>Paenibacillus</taxon>
    </lineage>
</organism>
<dbReference type="EMBL" id="SKFG01000035">
    <property type="protein sequence ID" value="TCZ73047.1"/>
    <property type="molecule type" value="Genomic_DNA"/>
</dbReference>
<evidence type="ECO:0000313" key="2">
    <source>
        <dbReference type="Proteomes" id="UP000295418"/>
    </source>
</evidence>
<accession>A0A4R4E2E5</accession>
<dbReference type="AlphaFoldDB" id="A0A4R4E2E5"/>
<keyword evidence="2" id="KW-1185">Reference proteome</keyword>
<dbReference type="OrthoDB" id="9770450at2"/>
<dbReference type="Proteomes" id="UP000295418">
    <property type="component" value="Unassembled WGS sequence"/>
</dbReference>
<sequence length="525" mass="58377">MKLIDRMISSISPSWALKRQVAQKKLEIFNSGYSNHGASGTKKSLAGWNFRGGGPDEDIVDNADVLRQRSRDLYMGGATLATGALKTSRTNVVGTGLKLFPIVDYEYLGLSEEEEKQLKRTIEREFALWADSTDSDACRQHNFYELQQLAFLSQLMSGDCFALLPMKKRKQSVYDLRVRLLEADRCCNPPILNGKNIRGGVEVNEDAEVVAYHFLNRHPLSFYTPGAPLPPPKWNRVLAYGDKTGRKNVIHLMDAERPEQRRGVPILAPVIEALKQLGRYTEAELMAAVVSGMFTVFVKSDSPENPVGSGLSQEETLPGLDNNLQMGNGAIVGLAPGEDISTANPGRPNTAFDGFVTAILRQVGAALEIPYELLVKSFTSSYSASRAALLEAWKMFRMRRIWFAADFCQPVYEEWFAEAVAKGRIYAPGFFDDPLIRKAYTRAEWIGPSSGQLDPLKEAQAAKMRVEEGFSTRSRETAEITGGDFEMNVQQRIREEKMRREGGLLDGLPTGGGETKYVVLDPQQD</sequence>
<dbReference type="Pfam" id="PF05136">
    <property type="entry name" value="Phage_portal_2"/>
    <property type="match status" value="1"/>
</dbReference>
<dbReference type="GO" id="GO:0005198">
    <property type="term" value="F:structural molecule activity"/>
    <property type="evidence" value="ECO:0007669"/>
    <property type="project" value="InterPro"/>
</dbReference>
<reference evidence="1 2" key="1">
    <citation type="submission" date="2019-03" db="EMBL/GenBank/DDBJ databases">
        <authorList>
            <person name="Kim M.K.M."/>
        </authorList>
    </citation>
    <scope>NUCLEOTIDE SEQUENCE [LARGE SCALE GENOMIC DNA]</scope>
    <source>
        <strain evidence="1 2">18JY21-1</strain>
    </source>
</reference>
<evidence type="ECO:0000313" key="1">
    <source>
        <dbReference type="EMBL" id="TCZ73047.1"/>
    </source>
</evidence>
<protein>
    <submittedName>
        <fullName evidence="1">Phage portal protein</fullName>
    </submittedName>
</protein>
<proteinExistence type="predicted"/>
<dbReference type="GO" id="GO:0019068">
    <property type="term" value="P:virion assembly"/>
    <property type="evidence" value="ECO:0007669"/>
    <property type="project" value="InterPro"/>
</dbReference>
<name>A0A4R4E2E5_9BACL</name>
<comment type="caution">
    <text evidence="1">The sequence shown here is derived from an EMBL/GenBank/DDBJ whole genome shotgun (WGS) entry which is preliminary data.</text>
</comment>